<name>A0A7F5RN98_AGRPL</name>
<dbReference type="CDD" id="cd05236">
    <property type="entry name" value="FAR-N_SDR_e"/>
    <property type="match status" value="1"/>
</dbReference>
<dbReference type="GO" id="GO:0016020">
    <property type="term" value="C:membrane"/>
    <property type="evidence" value="ECO:0007669"/>
    <property type="project" value="UniProtKB-SubCell"/>
</dbReference>
<protein>
    <recommendedName>
        <fullName evidence="10">Fatty acyl-CoA reductase</fullName>
        <ecNumber evidence="10">1.2.1.84</ecNumber>
    </recommendedName>
</protein>
<evidence type="ECO:0000259" key="12">
    <source>
        <dbReference type="Pfam" id="PF03015"/>
    </source>
</evidence>
<evidence type="ECO:0000256" key="9">
    <source>
        <dbReference type="ARBA" id="ARBA00052530"/>
    </source>
</evidence>
<evidence type="ECO:0000256" key="3">
    <source>
        <dbReference type="ARBA" id="ARBA00022516"/>
    </source>
</evidence>
<dbReference type="GO" id="GO:0102965">
    <property type="term" value="F:alcohol-forming long-chain fatty acyl-CoA reductase activity"/>
    <property type="evidence" value="ECO:0007669"/>
    <property type="project" value="UniProtKB-EC"/>
</dbReference>
<reference evidence="15" key="1">
    <citation type="submission" date="2025-08" db="UniProtKB">
        <authorList>
            <consortium name="RefSeq"/>
        </authorList>
    </citation>
    <scope>IDENTIFICATION</scope>
    <source>
        <tissue evidence="15">Entire body</tissue>
    </source>
</reference>
<keyword evidence="14" id="KW-1185">Reference proteome</keyword>
<keyword evidence="6 10" id="KW-1133">Transmembrane helix</keyword>
<feature type="domain" description="Thioester reductase (TE)" evidence="13">
    <location>
        <begin position="112"/>
        <end position="381"/>
    </location>
</feature>
<evidence type="ECO:0000256" key="6">
    <source>
        <dbReference type="ARBA" id="ARBA00022989"/>
    </source>
</evidence>
<feature type="transmembrane region" description="Helical" evidence="10">
    <location>
        <begin position="583"/>
        <end position="605"/>
    </location>
</feature>
<sequence>MPARHRNCSTNNCNQNKNKKKKKTVDSRQMYESDDVVENPVTEAVSMYFFGQSAISQDHFKGQQSMGGSVGNSVKMSSSTMEADMDTKPYFSTHPTQPSEIQQYFRDATIFLTGATGFIGKLLIEKLLRSCPDVKRIYVLVRPKKGKDVKTRVQELVDGVIFNTLKKNNPEVFDKIFAVSGDCSLPDLGMSDDFKKTMSSEVNCIIHCAATVRFDEPLPSAVNINVRGTRDLITLAKKMEKLEALVYVSTAYCNCPRSTVKEELYDTPISAEKLITISQSLNEATLKKITPTILGEWPNTYTFTKAVAEDVVKSVAEELPVAVVRPSIVIGTVREPLEGWIDNLYGSTGVVIGAYTGLMRTLHCDPNTLADMVPADFVVNETLAATWDVGRKVREKKMKKGNGYKQTQEEVNEAPKVFNCVSSVDNPITWKKYMSILEVYGMEMPSMFQIWYYWFTLNPNRFVHLLFVFFFHSLPAYAADVILFCIGKKPRMVTIYKKVGKFSDVISYFCTRQWQFTNSNSRKLWEEMNDQDKQLFTFDMKEFGWEKFLLSAMKGGRIYLLNDPMDTVTDALRRLYYFRIAHYVVVGAVCLGLLKVTSIVLRSIVLSF</sequence>
<keyword evidence="7 10" id="KW-0443">Lipid metabolism</keyword>
<dbReference type="GO" id="GO:0035336">
    <property type="term" value="P:long-chain fatty-acyl-CoA metabolic process"/>
    <property type="evidence" value="ECO:0007669"/>
    <property type="project" value="TreeGrafter"/>
</dbReference>
<evidence type="ECO:0000256" key="8">
    <source>
        <dbReference type="ARBA" id="ARBA00023136"/>
    </source>
</evidence>
<dbReference type="InterPro" id="IPR013120">
    <property type="entry name" value="FAR_NAD-bd"/>
</dbReference>
<dbReference type="PANTHER" id="PTHR11011:SF60">
    <property type="entry name" value="FATTY ACYL-COA REDUCTASE-RELATED"/>
    <property type="match status" value="1"/>
</dbReference>
<evidence type="ECO:0000256" key="5">
    <source>
        <dbReference type="ARBA" id="ARBA00022857"/>
    </source>
</evidence>
<dbReference type="GO" id="GO:0005777">
    <property type="term" value="C:peroxisome"/>
    <property type="evidence" value="ECO:0007669"/>
    <property type="project" value="TreeGrafter"/>
</dbReference>
<keyword evidence="5 10" id="KW-0521">NADP</keyword>
<evidence type="ECO:0000256" key="1">
    <source>
        <dbReference type="ARBA" id="ARBA00004141"/>
    </source>
</evidence>
<dbReference type="InterPro" id="IPR036291">
    <property type="entry name" value="NAD(P)-bd_dom_sf"/>
</dbReference>
<evidence type="ECO:0000313" key="14">
    <source>
        <dbReference type="Proteomes" id="UP000192223"/>
    </source>
</evidence>
<feature type="transmembrane region" description="Helical" evidence="10">
    <location>
        <begin position="466"/>
        <end position="487"/>
    </location>
</feature>
<accession>A0A7F5RN98</accession>
<keyword evidence="3 10" id="KW-0444">Lipid biosynthesis</keyword>
<keyword evidence="10" id="KW-0560">Oxidoreductase</keyword>
<gene>
    <name evidence="15" type="primary">LOC108744954</name>
</gene>
<dbReference type="PANTHER" id="PTHR11011">
    <property type="entry name" value="MALE STERILITY PROTEIN 2-RELATED"/>
    <property type="match status" value="1"/>
</dbReference>
<feature type="domain" description="Fatty acyl-CoA reductase C-terminal" evidence="12">
    <location>
        <begin position="471"/>
        <end position="563"/>
    </location>
</feature>
<dbReference type="GO" id="GO:0080019">
    <property type="term" value="F:alcohol-forming very long-chain fatty acyl-CoA reductase activity"/>
    <property type="evidence" value="ECO:0007669"/>
    <property type="project" value="InterPro"/>
</dbReference>
<feature type="region of interest" description="Disordered" evidence="11">
    <location>
        <begin position="1"/>
        <end position="33"/>
    </location>
</feature>
<comment type="similarity">
    <text evidence="2 10">Belongs to the fatty acyl-CoA reductase family.</text>
</comment>
<comment type="subcellular location">
    <subcellularLocation>
        <location evidence="1">Membrane</location>
        <topology evidence="1">Multi-pass membrane protein</topology>
    </subcellularLocation>
</comment>
<dbReference type="SUPFAM" id="SSF51735">
    <property type="entry name" value="NAD(P)-binding Rossmann-fold domains"/>
    <property type="match status" value="1"/>
</dbReference>
<dbReference type="GeneID" id="108744954"/>
<dbReference type="FunFam" id="3.40.50.720:FF:000143">
    <property type="entry name" value="Fatty acyl-CoA reductase"/>
    <property type="match status" value="1"/>
</dbReference>
<evidence type="ECO:0000256" key="11">
    <source>
        <dbReference type="SAM" id="MobiDB-lite"/>
    </source>
</evidence>
<evidence type="ECO:0000256" key="2">
    <source>
        <dbReference type="ARBA" id="ARBA00005928"/>
    </source>
</evidence>
<dbReference type="RefSeq" id="XP_025837493.1">
    <property type="nucleotide sequence ID" value="XM_025981708.1"/>
</dbReference>
<evidence type="ECO:0000256" key="4">
    <source>
        <dbReference type="ARBA" id="ARBA00022692"/>
    </source>
</evidence>
<dbReference type="InParanoid" id="A0A7F5RN98"/>
<evidence type="ECO:0000313" key="15">
    <source>
        <dbReference type="RefSeq" id="XP_025837493.1"/>
    </source>
</evidence>
<dbReference type="Proteomes" id="UP000192223">
    <property type="component" value="Unplaced"/>
</dbReference>
<dbReference type="Gene3D" id="3.40.50.720">
    <property type="entry name" value="NAD(P)-binding Rossmann-like Domain"/>
    <property type="match status" value="1"/>
</dbReference>
<comment type="function">
    <text evidence="10">Catalyzes the reduction of fatty acyl-CoA to fatty alcohols.</text>
</comment>
<dbReference type="Pfam" id="PF07993">
    <property type="entry name" value="NAD_binding_4"/>
    <property type="match status" value="1"/>
</dbReference>
<proteinExistence type="inferred from homology"/>
<keyword evidence="8 10" id="KW-0472">Membrane</keyword>
<dbReference type="KEGG" id="apln:108744954"/>
<organism evidence="14 15">
    <name type="scientific">Agrilus planipennis</name>
    <name type="common">Emerald ash borer</name>
    <name type="synonym">Agrilus marcopoli</name>
    <dbReference type="NCBI Taxonomy" id="224129"/>
    <lineage>
        <taxon>Eukaryota</taxon>
        <taxon>Metazoa</taxon>
        <taxon>Ecdysozoa</taxon>
        <taxon>Arthropoda</taxon>
        <taxon>Hexapoda</taxon>
        <taxon>Insecta</taxon>
        <taxon>Pterygota</taxon>
        <taxon>Neoptera</taxon>
        <taxon>Endopterygota</taxon>
        <taxon>Coleoptera</taxon>
        <taxon>Polyphaga</taxon>
        <taxon>Elateriformia</taxon>
        <taxon>Buprestoidea</taxon>
        <taxon>Buprestidae</taxon>
        <taxon>Agrilinae</taxon>
        <taxon>Agrilus</taxon>
    </lineage>
</organism>
<dbReference type="AlphaFoldDB" id="A0A7F5RN98"/>
<evidence type="ECO:0000259" key="13">
    <source>
        <dbReference type="Pfam" id="PF07993"/>
    </source>
</evidence>
<dbReference type="InterPro" id="IPR026055">
    <property type="entry name" value="FAR"/>
</dbReference>
<evidence type="ECO:0000256" key="7">
    <source>
        <dbReference type="ARBA" id="ARBA00023098"/>
    </source>
</evidence>
<dbReference type="OrthoDB" id="429813at2759"/>
<comment type="catalytic activity">
    <reaction evidence="9 10">
        <text>a long-chain fatty acyl-CoA + 2 NADPH + 2 H(+) = a long-chain primary fatty alcohol + 2 NADP(+) + CoA</text>
        <dbReference type="Rhea" id="RHEA:52716"/>
        <dbReference type="ChEBI" id="CHEBI:15378"/>
        <dbReference type="ChEBI" id="CHEBI:57287"/>
        <dbReference type="ChEBI" id="CHEBI:57783"/>
        <dbReference type="ChEBI" id="CHEBI:58349"/>
        <dbReference type="ChEBI" id="CHEBI:77396"/>
        <dbReference type="ChEBI" id="CHEBI:83139"/>
        <dbReference type="EC" id="1.2.1.84"/>
    </reaction>
</comment>
<keyword evidence="4 10" id="KW-0812">Transmembrane</keyword>
<dbReference type="Pfam" id="PF03015">
    <property type="entry name" value="Sterile"/>
    <property type="match status" value="1"/>
</dbReference>
<dbReference type="CDD" id="cd09071">
    <property type="entry name" value="FAR_C"/>
    <property type="match status" value="1"/>
</dbReference>
<evidence type="ECO:0000256" key="10">
    <source>
        <dbReference type="RuleBase" id="RU363097"/>
    </source>
</evidence>
<dbReference type="InterPro" id="IPR033640">
    <property type="entry name" value="FAR_C"/>
</dbReference>
<dbReference type="EC" id="1.2.1.84" evidence="10"/>